<evidence type="ECO:0000256" key="10">
    <source>
        <dbReference type="SAM" id="Coils"/>
    </source>
</evidence>
<protein>
    <recommendedName>
        <fullName evidence="9">Sec-independent protein translocase protein TatB</fullName>
    </recommendedName>
</protein>
<evidence type="ECO:0000256" key="1">
    <source>
        <dbReference type="ARBA" id="ARBA00004167"/>
    </source>
</evidence>
<dbReference type="RefSeq" id="WP_338044659.1">
    <property type="nucleotide sequence ID" value="NZ_MUYT01000008.1"/>
</dbReference>
<comment type="function">
    <text evidence="9">Part of the twin-arginine translocation (Tat) system that transports large folded proteins containing a characteristic twin-arginine motif in their signal peptide across membranes. Together with TatC, TatB is part of a receptor directly interacting with Tat signal peptides. TatB may form an oligomeric binding site that transiently accommodates folded Tat precursor proteins before their translocation.</text>
</comment>
<dbReference type="GO" id="GO:0043953">
    <property type="term" value="P:protein transport by the Tat complex"/>
    <property type="evidence" value="ECO:0007669"/>
    <property type="project" value="UniProtKB-UniRule"/>
</dbReference>
<dbReference type="GO" id="GO:0008320">
    <property type="term" value="F:protein transmembrane transporter activity"/>
    <property type="evidence" value="ECO:0007669"/>
    <property type="project" value="UniProtKB-UniRule"/>
</dbReference>
<proteinExistence type="inferred from homology"/>
<dbReference type="PANTHER" id="PTHR33162">
    <property type="entry name" value="SEC-INDEPENDENT PROTEIN TRANSLOCASE PROTEIN TATA, CHLOROPLASTIC"/>
    <property type="match status" value="1"/>
</dbReference>
<dbReference type="Proteomes" id="UP000191094">
    <property type="component" value="Unassembled WGS sequence"/>
</dbReference>
<dbReference type="PANTHER" id="PTHR33162:SF1">
    <property type="entry name" value="SEC-INDEPENDENT PROTEIN TRANSLOCASE PROTEIN TATA, CHLOROPLASTIC"/>
    <property type="match status" value="1"/>
</dbReference>
<keyword evidence="2 9" id="KW-0813">Transport</keyword>
<evidence type="ECO:0000256" key="2">
    <source>
        <dbReference type="ARBA" id="ARBA00022448"/>
    </source>
</evidence>
<comment type="similarity">
    <text evidence="9">Belongs to the TatB family.</text>
</comment>
<dbReference type="PRINTS" id="PR01506">
    <property type="entry name" value="TATBPROTEIN"/>
</dbReference>
<feature type="region of interest" description="Disordered" evidence="11">
    <location>
        <begin position="166"/>
        <end position="186"/>
    </location>
</feature>
<dbReference type="HAMAP" id="MF_00237">
    <property type="entry name" value="TatB"/>
    <property type="match status" value="1"/>
</dbReference>
<evidence type="ECO:0000256" key="3">
    <source>
        <dbReference type="ARBA" id="ARBA00022475"/>
    </source>
</evidence>
<dbReference type="Gene3D" id="1.20.5.3310">
    <property type="match status" value="1"/>
</dbReference>
<keyword evidence="10" id="KW-0175">Coiled coil</keyword>
<keyword evidence="3 9" id="KW-1003">Cell membrane</keyword>
<keyword evidence="5 9" id="KW-0653">Protein transport</keyword>
<reference evidence="12 13" key="1">
    <citation type="submission" date="2017-02" db="EMBL/GenBank/DDBJ databases">
        <title>Draft genome sequence of Moraxella lincolnii CCUG 9405T type strain.</title>
        <authorList>
            <person name="Salva-Serra F."/>
            <person name="Engstrom-Jakobsson H."/>
            <person name="Thorell K."/>
            <person name="Jaen-Luchoro D."/>
            <person name="Gonzales-Siles L."/>
            <person name="Karlsson R."/>
            <person name="Yazdan S."/>
            <person name="Boulund F."/>
            <person name="Johnning A."/>
            <person name="Engstrand L."/>
            <person name="Kristiansson E."/>
            <person name="Moore E."/>
        </authorList>
    </citation>
    <scope>NUCLEOTIDE SEQUENCE [LARGE SCALE GENOMIC DNA]</scope>
    <source>
        <strain evidence="12 13">CCUG 9405</strain>
    </source>
</reference>
<dbReference type="GO" id="GO:0033281">
    <property type="term" value="C:TAT protein transport complex"/>
    <property type="evidence" value="ECO:0007669"/>
    <property type="project" value="UniProtKB-UniRule"/>
</dbReference>
<dbReference type="STRING" id="90241.B0682_06920"/>
<evidence type="ECO:0000256" key="6">
    <source>
        <dbReference type="ARBA" id="ARBA00022989"/>
    </source>
</evidence>
<feature type="coiled-coil region" evidence="10">
    <location>
        <begin position="57"/>
        <end position="95"/>
    </location>
</feature>
<comment type="subcellular location">
    <subcellularLocation>
        <location evidence="9">Cell membrane</location>
        <topology evidence="9">Single-pass membrane protein</topology>
    </subcellularLocation>
    <subcellularLocation>
        <location evidence="1">Membrane</location>
        <topology evidence="1">Single-pass membrane protein</topology>
    </subcellularLocation>
</comment>
<dbReference type="Pfam" id="PF02416">
    <property type="entry name" value="TatA_B_E"/>
    <property type="match status" value="1"/>
</dbReference>
<dbReference type="AlphaFoldDB" id="A0A1T0CDD8"/>
<sequence length="186" mass="21120">MMFDIGFSELLIFSALALIILGPEKLPQAARTAGQWYAKFRRTVANLQHDIETELDLAETRKQLQAELAKIRQTEAQIQQQMQALHGNLQQMQQQAAQNKTTYLPADVSQMANVPLAGRWFVIGDAEKMRRLPPAPRLPNLRADPLLNQVLLTNQSSLVDQNHLNKNHLNQDKPNQNNINQNDPKK</sequence>
<dbReference type="InterPro" id="IPR018448">
    <property type="entry name" value="TatB"/>
</dbReference>
<keyword evidence="6 9" id="KW-1133">Transmembrane helix</keyword>
<evidence type="ECO:0000313" key="13">
    <source>
        <dbReference type="Proteomes" id="UP000191094"/>
    </source>
</evidence>
<name>A0A1T0CDD8_9GAMM</name>
<evidence type="ECO:0000313" key="12">
    <source>
        <dbReference type="EMBL" id="OOS20352.1"/>
    </source>
</evidence>
<keyword evidence="8 9" id="KW-0472">Membrane</keyword>
<keyword evidence="13" id="KW-1185">Reference proteome</keyword>
<evidence type="ECO:0000256" key="8">
    <source>
        <dbReference type="ARBA" id="ARBA00023136"/>
    </source>
</evidence>
<evidence type="ECO:0000256" key="4">
    <source>
        <dbReference type="ARBA" id="ARBA00022692"/>
    </source>
</evidence>
<evidence type="ECO:0000256" key="9">
    <source>
        <dbReference type="HAMAP-Rule" id="MF_00237"/>
    </source>
</evidence>
<accession>A0A1T0CDD8</accession>
<comment type="caution">
    <text evidence="12">The sequence shown here is derived from an EMBL/GenBank/DDBJ whole genome shotgun (WGS) entry which is preliminary data.</text>
</comment>
<evidence type="ECO:0000256" key="7">
    <source>
        <dbReference type="ARBA" id="ARBA00023010"/>
    </source>
</evidence>
<gene>
    <name evidence="9" type="primary">tatB</name>
    <name evidence="12" type="ORF">B0682_06920</name>
</gene>
<keyword evidence="7 9" id="KW-0811">Translocation</keyword>
<evidence type="ECO:0000256" key="11">
    <source>
        <dbReference type="SAM" id="MobiDB-lite"/>
    </source>
</evidence>
<dbReference type="EMBL" id="MUYT01000008">
    <property type="protein sequence ID" value="OOS20352.1"/>
    <property type="molecule type" value="Genomic_DNA"/>
</dbReference>
<keyword evidence="4 9" id="KW-0812">Transmembrane</keyword>
<comment type="subunit">
    <text evidence="9">The Tat system comprises two distinct complexes: a TatABC complex, containing multiple copies of TatA, TatB and TatC subunits, and a separate TatA complex, containing only TatA subunits. Substrates initially bind to the TatABC complex, which probably triggers association of the separate TatA complex to form the active translocon.</text>
</comment>
<organism evidence="12 13">
    <name type="scientific">Lwoffella lincolnii</name>
    <dbReference type="NCBI Taxonomy" id="90241"/>
    <lineage>
        <taxon>Bacteria</taxon>
        <taxon>Pseudomonadati</taxon>
        <taxon>Pseudomonadota</taxon>
        <taxon>Gammaproteobacteria</taxon>
        <taxon>Moraxellales</taxon>
        <taxon>Moraxellaceae</taxon>
        <taxon>Lwoffella</taxon>
    </lineage>
</organism>
<evidence type="ECO:0000256" key="5">
    <source>
        <dbReference type="ARBA" id="ARBA00022927"/>
    </source>
</evidence>
<dbReference type="InterPro" id="IPR003369">
    <property type="entry name" value="TatA/B/E"/>
</dbReference>
<dbReference type="NCBIfam" id="TIGR01410">
    <property type="entry name" value="tatB"/>
    <property type="match status" value="1"/>
</dbReference>